<dbReference type="RefSeq" id="XP_067926811.1">
    <property type="nucleotide sequence ID" value="XM_068061214.1"/>
</dbReference>
<organism evidence="3 4">
    <name type="scientific">Cystoisospora suis</name>
    <dbReference type="NCBI Taxonomy" id="483139"/>
    <lineage>
        <taxon>Eukaryota</taxon>
        <taxon>Sar</taxon>
        <taxon>Alveolata</taxon>
        <taxon>Apicomplexa</taxon>
        <taxon>Conoidasida</taxon>
        <taxon>Coccidia</taxon>
        <taxon>Eucoccidiorida</taxon>
        <taxon>Eimeriorina</taxon>
        <taxon>Sarcocystidae</taxon>
        <taxon>Cystoisospora</taxon>
    </lineage>
</organism>
<feature type="transmembrane region" description="Helical" evidence="2">
    <location>
        <begin position="44"/>
        <end position="63"/>
    </location>
</feature>
<keyword evidence="2" id="KW-0472">Membrane</keyword>
<keyword evidence="2" id="KW-0812">Transmembrane</keyword>
<name>A0A2C6LBX5_9APIC</name>
<accession>A0A2C6LBX5</accession>
<dbReference type="Proteomes" id="UP000221165">
    <property type="component" value="Unassembled WGS sequence"/>
</dbReference>
<proteinExistence type="predicted"/>
<feature type="compositionally biased region" description="Basic and acidic residues" evidence="1">
    <location>
        <begin position="202"/>
        <end position="219"/>
    </location>
</feature>
<dbReference type="AlphaFoldDB" id="A0A2C6LBX5"/>
<feature type="transmembrane region" description="Helical" evidence="2">
    <location>
        <begin position="69"/>
        <end position="89"/>
    </location>
</feature>
<keyword evidence="2" id="KW-1133">Transmembrane helix</keyword>
<feature type="compositionally biased region" description="Basic and acidic residues" evidence="1">
    <location>
        <begin position="389"/>
        <end position="401"/>
    </location>
</feature>
<feature type="compositionally biased region" description="Basic and acidic residues" evidence="1">
    <location>
        <begin position="226"/>
        <end position="246"/>
    </location>
</feature>
<feature type="region of interest" description="Disordered" evidence="1">
    <location>
        <begin position="379"/>
        <end position="419"/>
    </location>
</feature>
<feature type="compositionally biased region" description="Polar residues" evidence="1">
    <location>
        <begin position="273"/>
        <end position="290"/>
    </location>
</feature>
<feature type="compositionally biased region" description="Basic and acidic residues" evidence="1">
    <location>
        <begin position="350"/>
        <end position="365"/>
    </location>
</feature>
<evidence type="ECO:0000256" key="2">
    <source>
        <dbReference type="SAM" id="Phobius"/>
    </source>
</evidence>
<gene>
    <name evidence="3" type="ORF">CSUI_001008</name>
</gene>
<comment type="caution">
    <text evidence="3">The sequence shown here is derived from an EMBL/GenBank/DDBJ whole genome shotgun (WGS) entry which is preliminary data.</text>
</comment>
<dbReference type="GeneID" id="94424425"/>
<keyword evidence="4" id="KW-1185">Reference proteome</keyword>
<feature type="compositionally biased region" description="Basic and acidic residues" evidence="1">
    <location>
        <begin position="252"/>
        <end position="271"/>
    </location>
</feature>
<dbReference type="VEuPathDB" id="ToxoDB:CSUI_001008"/>
<evidence type="ECO:0000313" key="4">
    <source>
        <dbReference type="Proteomes" id="UP000221165"/>
    </source>
</evidence>
<feature type="compositionally biased region" description="Low complexity" evidence="1">
    <location>
        <begin position="294"/>
        <end position="306"/>
    </location>
</feature>
<dbReference type="OrthoDB" id="365254at2759"/>
<sequence>MLSAVLPPSLLTSSSRIFHQYLGLCPLPCHFFSPFLSSSSSFNYRPVLISAVFFVLSLPFFIIFLPQGTFLSCSFSLSVILLVLPLSFAPEDKMTDYRPCMHQAVDLHIGRLVSSYTSFLDSCSVNEEGNLSSMGVDNFLLKLHTFAIIHSTRSLLSIAADYEVNQTLYDIPRLHSLLSESSRNLEARLSQLKKERQRTRRFSGEHENSEDAVYQRDESADSFSLHTEREGEGNDRSKESKKMGEREEGEDKEMKEEEESKEKGEIDDKRRLSSSSVNSILRDLISSSGKKGTPLPFSPFDSLLSSVYTPLGTTGRRRKMVTDKSSDEEHENSDGTSAKNGELAISSRPRNAEERGREEKEETHCRGDLLKALLRYSEQRKHQRGLWMKAEEVKEERDHDPLSSSSYHQNPAREAQHLT</sequence>
<protein>
    <submittedName>
        <fullName evidence="3">Uncharacterized protein</fullName>
    </submittedName>
</protein>
<reference evidence="3 4" key="1">
    <citation type="journal article" date="2017" name="Int. J. Parasitol.">
        <title>The genome of the protozoan parasite Cystoisospora suis and a reverse vaccinology approach to identify vaccine candidates.</title>
        <authorList>
            <person name="Palmieri N."/>
            <person name="Shrestha A."/>
            <person name="Ruttkowski B."/>
            <person name="Beck T."/>
            <person name="Vogl C."/>
            <person name="Tomley F."/>
            <person name="Blake D.P."/>
            <person name="Joachim A."/>
        </authorList>
    </citation>
    <scope>NUCLEOTIDE SEQUENCE [LARGE SCALE GENOMIC DNA]</scope>
    <source>
        <strain evidence="3 4">Wien I</strain>
    </source>
</reference>
<evidence type="ECO:0000256" key="1">
    <source>
        <dbReference type="SAM" id="MobiDB-lite"/>
    </source>
</evidence>
<dbReference type="EMBL" id="MIGC01000396">
    <property type="protein sequence ID" value="PHJ25139.1"/>
    <property type="molecule type" value="Genomic_DNA"/>
</dbReference>
<feature type="region of interest" description="Disordered" evidence="1">
    <location>
        <begin position="191"/>
        <end position="365"/>
    </location>
</feature>
<evidence type="ECO:0000313" key="3">
    <source>
        <dbReference type="EMBL" id="PHJ25139.1"/>
    </source>
</evidence>